<proteinExistence type="predicted"/>
<protein>
    <submittedName>
        <fullName evidence="1">Uncharacterized protein</fullName>
    </submittedName>
</protein>
<sequence>MSFLYTNCKHKLGS</sequence>
<name>A0A2P2QF72_RHIMU</name>
<accession>A0A2P2QF72</accession>
<reference evidence="1" key="1">
    <citation type="submission" date="2018-02" db="EMBL/GenBank/DDBJ databases">
        <title>Rhizophora mucronata_Transcriptome.</title>
        <authorList>
            <person name="Meera S.P."/>
            <person name="Sreeshan A."/>
            <person name="Augustine A."/>
        </authorList>
    </citation>
    <scope>NUCLEOTIDE SEQUENCE</scope>
    <source>
        <tissue evidence="1">Leaf</tissue>
    </source>
</reference>
<organism evidence="1">
    <name type="scientific">Rhizophora mucronata</name>
    <name type="common">Asiatic mangrove</name>
    <dbReference type="NCBI Taxonomy" id="61149"/>
    <lineage>
        <taxon>Eukaryota</taxon>
        <taxon>Viridiplantae</taxon>
        <taxon>Streptophyta</taxon>
        <taxon>Embryophyta</taxon>
        <taxon>Tracheophyta</taxon>
        <taxon>Spermatophyta</taxon>
        <taxon>Magnoliopsida</taxon>
        <taxon>eudicotyledons</taxon>
        <taxon>Gunneridae</taxon>
        <taxon>Pentapetalae</taxon>
        <taxon>rosids</taxon>
        <taxon>fabids</taxon>
        <taxon>Malpighiales</taxon>
        <taxon>Rhizophoraceae</taxon>
        <taxon>Rhizophora</taxon>
    </lineage>
</organism>
<dbReference type="EMBL" id="GGEC01085178">
    <property type="protein sequence ID" value="MBX65662.1"/>
    <property type="molecule type" value="Transcribed_RNA"/>
</dbReference>
<evidence type="ECO:0000313" key="1">
    <source>
        <dbReference type="EMBL" id="MBX65662.1"/>
    </source>
</evidence>